<name>A0A2C9VB29_MANES</name>
<protein>
    <submittedName>
        <fullName evidence="1">Uncharacterized protein</fullName>
    </submittedName>
</protein>
<sequence>MENTIVQIPSFLFSNPTHMHHTKPFIHFLPTNINTSFRE</sequence>
<dbReference type="EMBL" id="CM004395">
    <property type="protein sequence ID" value="OAY42095.1"/>
    <property type="molecule type" value="Genomic_DNA"/>
</dbReference>
<reference evidence="1" key="1">
    <citation type="submission" date="2016-02" db="EMBL/GenBank/DDBJ databases">
        <title>WGS assembly of Manihot esculenta.</title>
        <authorList>
            <person name="Bredeson J.V."/>
            <person name="Prochnik S.E."/>
            <person name="Lyons J.B."/>
            <person name="Schmutz J."/>
            <person name="Grimwood J."/>
            <person name="Vrebalov J."/>
            <person name="Bart R.S."/>
            <person name="Amuge T."/>
            <person name="Ferguson M.E."/>
            <person name="Green R."/>
            <person name="Putnam N."/>
            <person name="Stites J."/>
            <person name="Rounsley S."/>
            <person name="Rokhsar D.S."/>
        </authorList>
    </citation>
    <scope>NUCLEOTIDE SEQUENCE [LARGE SCALE GENOMIC DNA]</scope>
    <source>
        <tissue evidence="1">Leaf</tissue>
    </source>
</reference>
<gene>
    <name evidence="1" type="ORF">MANES_09G152400</name>
</gene>
<organism evidence="1">
    <name type="scientific">Manihot esculenta</name>
    <name type="common">Cassava</name>
    <name type="synonym">Jatropha manihot</name>
    <dbReference type="NCBI Taxonomy" id="3983"/>
    <lineage>
        <taxon>Eukaryota</taxon>
        <taxon>Viridiplantae</taxon>
        <taxon>Streptophyta</taxon>
        <taxon>Embryophyta</taxon>
        <taxon>Tracheophyta</taxon>
        <taxon>Spermatophyta</taxon>
        <taxon>Magnoliopsida</taxon>
        <taxon>eudicotyledons</taxon>
        <taxon>Gunneridae</taxon>
        <taxon>Pentapetalae</taxon>
        <taxon>rosids</taxon>
        <taxon>fabids</taxon>
        <taxon>Malpighiales</taxon>
        <taxon>Euphorbiaceae</taxon>
        <taxon>Crotonoideae</taxon>
        <taxon>Manihoteae</taxon>
        <taxon>Manihot</taxon>
    </lineage>
</organism>
<proteinExistence type="predicted"/>
<dbReference type="AlphaFoldDB" id="A0A2C9VB29"/>
<accession>A0A2C9VB29</accession>
<evidence type="ECO:0000313" key="1">
    <source>
        <dbReference type="EMBL" id="OAY42095.1"/>
    </source>
</evidence>